<feature type="transmembrane region" description="Helical" evidence="1">
    <location>
        <begin position="181"/>
        <end position="200"/>
    </location>
</feature>
<evidence type="ECO:0000313" key="4">
    <source>
        <dbReference type="Proteomes" id="UP000305067"/>
    </source>
</evidence>
<dbReference type="Proteomes" id="UP000305067">
    <property type="component" value="Unassembled WGS sequence"/>
</dbReference>
<keyword evidence="1" id="KW-0472">Membrane</keyword>
<dbReference type="InterPro" id="IPR045338">
    <property type="entry name" value="DUF6535"/>
</dbReference>
<feature type="transmembrane region" description="Helical" evidence="1">
    <location>
        <begin position="266"/>
        <end position="285"/>
    </location>
</feature>
<feature type="domain" description="DUF6535" evidence="2">
    <location>
        <begin position="79"/>
        <end position="263"/>
    </location>
</feature>
<evidence type="ECO:0000313" key="3">
    <source>
        <dbReference type="EMBL" id="TFL04333.1"/>
    </source>
</evidence>
<dbReference type="EMBL" id="ML178818">
    <property type="protein sequence ID" value="TFL04333.1"/>
    <property type="molecule type" value="Genomic_DNA"/>
</dbReference>
<sequence length="862" mass="97295">MDDIDAAQQAVLQCDSLKRDKRTFILRRKTAHQKAEEAAQQTGVPAHSVSGLSADRFDYEKKYPANEPEKGFESNSRVWRVYLDEAGQFDLDMVENIRDTVDVILVFAGLFSAIVSTLVSQTSTSLQLDYAQVTAALLMELIAVQRAIGTTSSTAHIPPSLLDINSPQTATSSTSSRWVNGLWFTSLAFSLTTALVAVLVKQWLQAYVAPIFQGTPKDHGRIRHFRYLGMEEWHVPLIVGLLPTCLHLSLFLFFVGLVVFMFTLNFVIGSIVGCVASAASLIYIITNILPLWNHQCPYKTPISNYAPKLAYFVMSFFPTRYFGPTRWWETCQTLKEMESGVVDDQGEELSFQMFGWLCKTSSNPSVQSVVLQAVGDLPLQHSGNPVLRDSLLDHVCANVRSLAQDKSLHASAVKSLAILLEAHLHLTPIQTRSLDFDVQPCYCVRHAYDLTWEMGDYPHQHQLRFVYLSPFHLHQPLESGFLGQPSIPTLHDLVHFQPPFSSRREWITLLQRAILAKDSLSRVVVEPAAWLRLIPLLNLLDQRFTHEEFFVRQGVLLAAYLAHCTRPSWEAVVDEHELLELALYHNNPGQVRRLMHEPIYREVLAHYLWIVCEHALDGVEPANSTEADTQAVVDALDRLVPLLFVFQLETTSELYRFASLPVLRLVVPSPRIIQAIISASHHSFHSPVELLRVMSAILHLLLKLQYRSTFEGPARDPFKETSLIQSLHLIYDGLTTAAEYTTHTREAVLELQSIADLHLSRVLQGYKFAPWLWGTHLARLPSQIRLFSLLSISSASFKDPDCTSVDLSPRLHYLLDRHPSLACWDDLLETDLQASLRTHHEKLLASIFIENLVRSLQPSGGS</sequence>
<gene>
    <name evidence="3" type="ORF">BDV98DRAFT_524372</name>
</gene>
<evidence type="ECO:0000256" key="1">
    <source>
        <dbReference type="SAM" id="Phobius"/>
    </source>
</evidence>
<keyword evidence="4" id="KW-1185">Reference proteome</keyword>
<evidence type="ECO:0000259" key="2">
    <source>
        <dbReference type="Pfam" id="PF20153"/>
    </source>
</evidence>
<proteinExistence type="predicted"/>
<accession>A0A5C3QQS2</accession>
<dbReference type="Pfam" id="PF20153">
    <property type="entry name" value="DUF6535"/>
    <property type="match status" value="1"/>
</dbReference>
<name>A0A5C3QQS2_9AGAR</name>
<keyword evidence="1" id="KW-0812">Transmembrane</keyword>
<feature type="transmembrane region" description="Helical" evidence="1">
    <location>
        <begin position="233"/>
        <end position="260"/>
    </location>
</feature>
<organism evidence="3 4">
    <name type="scientific">Pterulicium gracile</name>
    <dbReference type="NCBI Taxonomy" id="1884261"/>
    <lineage>
        <taxon>Eukaryota</taxon>
        <taxon>Fungi</taxon>
        <taxon>Dikarya</taxon>
        <taxon>Basidiomycota</taxon>
        <taxon>Agaricomycotina</taxon>
        <taxon>Agaricomycetes</taxon>
        <taxon>Agaricomycetidae</taxon>
        <taxon>Agaricales</taxon>
        <taxon>Pleurotineae</taxon>
        <taxon>Pterulaceae</taxon>
        <taxon>Pterulicium</taxon>
    </lineage>
</organism>
<dbReference type="OrthoDB" id="3235960at2759"/>
<protein>
    <recommendedName>
        <fullName evidence="2">DUF6535 domain-containing protein</fullName>
    </recommendedName>
</protein>
<keyword evidence="1" id="KW-1133">Transmembrane helix</keyword>
<dbReference type="AlphaFoldDB" id="A0A5C3QQS2"/>
<reference evidence="3 4" key="1">
    <citation type="journal article" date="2019" name="Nat. Ecol. Evol.">
        <title>Megaphylogeny resolves global patterns of mushroom evolution.</title>
        <authorList>
            <person name="Varga T."/>
            <person name="Krizsan K."/>
            <person name="Foldi C."/>
            <person name="Dima B."/>
            <person name="Sanchez-Garcia M."/>
            <person name="Sanchez-Ramirez S."/>
            <person name="Szollosi G.J."/>
            <person name="Szarkandi J.G."/>
            <person name="Papp V."/>
            <person name="Albert L."/>
            <person name="Andreopoulos W."/>
            <person name="Angelini C."/>
            <person name="Antonin V."/>
            <person name="Barry K.W."/>
            <person name="Bougher N.L."/>
            <person name="Buchanan P."/>
            <person name="Buyck B."/>
            <person name="Bense V."/>
            <person name="Catcheside P."/>
            <person name="Chovatia M."/>
            <person name="Cooper J."/>
            <person name="Damon W."/>
            <person name="Desjardin D."/>
            <person name="Finy P."/>
            <person name="Geml J."/>
            <person name="Haridas S."/>
            <person name="Hughes K."/>
            <person name="Justo A."/>
            <person name="Karasinski D."/>
            <person name="Kautmanova I."/>
            <person name="Kiss B."/>
            <person name="Kocsube S."/>
            <person name="Kotiranta H."/>
            <person name="LaButti K.M."/>
            <person name="Lechner B.E."/>
            <person name="Liimatainen K."/>
            <person name="Lipzen A."/>
            <person name="Lukacs Z."/>
            <person name="Mihaltcheva S."/>
            <person name="Morgado L.N."/>
            <person name="Niskanen T."/>
            <person name="Noordeloos M.E."/>
            <person name="Ohm R.A."/>
            <person name="Ortiz-Santana B."/>
            <person name="Ovrebo C."/>
            <person name="Racz N."/>
            <person name="Riley R."/>
            <person name="Savchenko A."/>
            <person name="Shiryaev A."/>
            <person name="Soop K."/>
            <person name="Spirin V."/>
            <person name="Szebenyi C."/>
            <person name="Tomsovsky M."/>
            <person name="Tulloss R.E."/>
            <person name="Uehling J."/>
            <person name="Grigoriev I.V."/>
            <person name="Vagvolgyi C."/>
            <person name="Papp T."/>
            <person name="Martin F.M."/>
            <person name="Miettinen O."/>
            <person name="Hibbett D.S."/>
            <person name="Nagy L.G."/>
        </authorList>
    </citation>
    <scope>NUCLEOTIDE SEQUENCE [LARGE SCALE GENOMIC DNA]</scope>
    <source>
        <strain evidence="3 4">CBS 309.79</strain>
    </source>
</reference>